<dbReference type="OrthoDB" id="101199at2"/>
<organism evidence="1 2">
    <name type="scientific">Granulicella sibirica</name>
    <dbReference type="NCBI Taxonomy" id="2479048"/>
    <lineage>
        <taxon>Bacteria</taxon>
        <taxon>Pseudomonadati</taxon>
        <taxon>Acidobacteriota</taxon>
        <taxon>Terriglobia</taxon>
        <taxon>Terriglobales</taxon>
        <taxon>Acidobacteriaceae</taxon>
        <taxon>Granulicella</taxon>
    </lineage>
</organism>
<dbReference type="InterPro" id="IPR011042">
    <property type="entry name" value="6-blade_b-propeller_TolB-like"/>
</dbReference>
<comment type="caution">
    <text evidence="1">The sequence shown here is derived from an EMBL/GenBank/DDBJ whole genome shotgun (WGS) entry which is preliminary data.</text>
</comment>
<sequence>MRRFVTLAVLLLFTVPFGISISGCAKKTTIVYCNGGDSGVVVGSLTTITLQPKVYGYSLSYAQKGQIGTPAGADCKGTTVTVSAYRYGTTDMTLADVNPTTGALCAGTWNRNTGGAIADYTTCNPTNKSGVAYVTAAASGVTSNPLPVYIHPVVTSVVLGAPSANCSTDPDPSTNCCPVAANATTSAPAYSSSSCLSQGITGQLSARVYQNGTTNPADNISCLVGHLTYTPQTASIVTIDENGVATAVAPGSTIISATVASTPSSAGFFSTCPPASITLTNPGPTVVNQNNTQALNSVIKDTNGVSLTGLNLEYVSTTPTTISASTAASVTPTYPGAASIFAICAPGTCNPSPFTLIGQLGNGKPIVSNPIPISTPGTTATVLYIASTQSLYLVPVDFTTTTLGTPVRLPYVPNSMVISQDGTTIYLGSSTELMVFNATSNAVSRQDVSSPGNVLAVSPDGTTVVISDPVRKITTLETSAGAVITTYGAVGARAQWSPDSQAVYIAAGNQLLVYSTFTGWDNITQLTSPVTDVALTVPSVGAYFAGGTTTARGYCASTTSTTAGTTAAVTNEFYPLADTSAAVTDKVAATNDGNHILGVTATTAVPTLSDLHVTIPNQACPATGGLTFGSSFTTATLPSITAASITGVVPASDSSIAFVTYTGTGGAIPTYTPAASGVGTVGSIKLSGTAIAPVSGVFSTDNLSFYAGTTGDNLVHIINRATLTDGTTIAPKLPDVNGNLVVPDLLVQRPRKATQ</sequence>
<evidence type="ECO:0000313" key="2">
    <source>
        <dbReference type="Proteomes" id="UP000289437"/>
    </source>
</evidence>
<keyword evidence="2" id="KW-1185">Reference proteome</keyword>
<reference evidence="2" key="2">
    <citation type="submission" date="2019-02" db="EMBL/GenBank/DDBJ databases">
        <title>Granulicella sibirica sp. nov., a psychrotolerant acidobacterium isolated from an organic soil layer in forested tundra, West Siberia.</title>
        <authorList>
            <person name="Oshkin I.Y."/>
            <person name="Kulichevskaya I.S."/>
            <person name="Rijpstra W.I.C."/>
            <person name="Sinninghe Damste J.S."/>
            <person name="Rakitin A.L."/>
            <person name="Ravin N.V."/>
            <person name="Dedysh S.N."/>
        </authorList>
    </citation>
    <scope>NUCLEOTIDE SEQUENCE [LARGE SCALE GENOMIC DNA]</scope>
    <source>
        <strain evidence="2">AF10</strain>
    </source>
</reference>
<reference evidence="1 2" key="1">
    <citation type="submission" date="2018-11" db="EMBL/GenBank/DDBJ databases">
        <authorList>
            <person name="Mardanov A.V."/>
            <person name="Ravin N.V."/>
            <person name="Dedysh S.N."/>
        </authorList>
    </citation>
    <scope>NUCLEOTIDE SEQUENCE [LARGE SCALE GENOMIC DNA]</scope>
    <source>
        <strain evidence="1 2">AF10</strain>
    </source>
</reference>
<dbReference type="PROSITE" id="PS51257">
    <property type="entry name" value="PROKAR_LIPOPROTEIN"/>
    <property type="match status" value="1"/>
</dbReference>
<dbReference type="Gene3D" id="2.60.40.1080">
    <property type="match status" value="1"/>
</dbReference>
<name>A0A4Q0T2V4_9BACT</name>
<dbReference type="AlphaFoldDB" id="A0A4Q0T2V4"/>
<evidence type="ECO:0000313" key="1">
    <source>
        <dbReference type="EMBL" id="RXH56770.1"/>
    </source>
</evidence>
<dbReference type="Gene3D" id="2.120.10.30">
    <property type="entry name" value="TolB, C-terminal domain"/>
    <property type="match status" value="1"/>
</dbReference>
<dbReference type="SUPFAM" id="SSF50969">
    <property type="entry name" value="YVTN repeat-like/Quinoprotein amine dehydrogenase"/>
    <property type="match status" value="1"/>
</dbReference>
<dbReference type="EMBL" id="RDSM01000001">
    <property type="protein sequence ID" value="RXH56770.1"/>
    <property type="molecule type" value="Genomic_DNA"/>
</dbReference>
<accession>A0A4Q0T2V4</accession>
<protein>
    <submittedName>
        <fullName evidence="1">Fibronectin type III domain protein</fullName>
    </submittedName>
</protein>
<dbReference type="RefSeq" id="WP_128911046.1">
    <property type="nucleotide sequence ID" value="NZ_RDSM01000001.1"/>
</dbReference>
<proteinExistence type="predicted"/>
<dbReference type="InterPro" id="IPR011044">
    <property type="entry name" value="Quino_amine_DH_bsu"/>
</dbReference>
<gene>
    <name evidence="1" type="ORF">GRAN_0080</name>
</gene>
<dbReference type="Proteomes" id="UP000289437">
    <property type="component" value="Unassembled WGS sequence"/>
</dbReference>